<name>A0A2K8N8W5_9BACL</name>
<protein>
    <submittedName>
        <fullName evidence="2">Ethanolamine utilization protein EutP</fullName>
    </submittedName>
</protein>
<keyword evidence="3" id="KW-1185">Reference proteome</keyword>
<dbReference type="Gene3D" id="3.40.50.300">
    <property type="entry name" value="P-loop containing nucleotide triphosphate hydrolases"/>
    <property type="match status" value="1"/>
</dbReference>
<evidence type="ECO:0000256" key="1">
    <source>
        <dbReference type="PIRNR" id="PIRNR036409"/>
    </source>
</evidence>
<evidence type="ECO:0000313" key="3">
    <source>
        <dbReference type="Proteomes" id="UP000231932"/>
    </source>
</evidence>
<dbReference type="KEGG" id="kyr:CVV65_13025"/>
<dbReference type="EMBL" id="CP024955">
    <property type="protein sequence ID" value="ATY85733.1"/>
    <property type="molecule type" value="Genomic_DNA"/>
</dbReference>
<dbReference type="InterPro" id="IPR027417">
    <property type="entry name" value="P-loop_NTPase"/>
</dbReference>
<dbReference type="RefSeq" id="WP_100668491.1">
    <property type="nucleotide sequence ID" value="NZ_CP024955.1"/>
</dbReference>
<dbReference type="AlphaFoldDB" id="A0A2K8N8W5"/>
<dbReference type="SUPFAM" id="SSF52540">
    <property type="entry name" value="P-loop containing nucleoside triphosphate hydrolases"/>
    <property type="match status" value="1"/>
</dbReference>
<dbReference type="Proteomes" id="UP000231932">
    <property type="component" value="Chromosome"/>
</dbReference>
<dbReference type="PANTHER" id="PTHR40453:SF1">
    <property type="entry name" value="PROTEIN YOEF"/>
    <property type="match status" value="1"/>
</dbReference>
<dbReference type="GO" id="GO:0006576">
    <property type="term" value="P:biogenic amine metabolic process"/>
    <property type="evidence" value="ECO:0007669"/>
    <property type="project" value="InterPro"/>
</dbReference>
<organism evidence="2 3">
    <name type="scientific">Kyrpidia spormannii</name>
    <dbReference type="NCBI Taxonomy" id="2055160"/>
    <lineage>
        <taxon>Bacteria</taxon>
        <taxon>Bacillati</taxon>
        <taxon>Bacillota</taxon>
        <taxon>Bacilli</taxon>
        <taxon>Bacillales</taxon>
        <taxon>Alicyclobacillaceae</taxon>
        <taxon>Kyrpidia</taxon>
    </lineage>
</organism>
<dbReference type="PIRSF" id="PIRSF036409">
    <property type="entry name" value="EutP_PduV"/>
    <property type="match status" value="1"/>
</dbReference>
<comment type="similarity">
    <text evidence="1">Belongs to the EutP/PduV family.</text>
</comment>
<reference evidence="3" key="1">
    <citation type="submission" date="2017-11" db="EMBL/GenBank/DDBJ databases">
        <title>Complete Genome Sequence of Kyrpidia sp. Strain EA-1, a thermophilic, hydrogen-oxidizing Bacterium, isolated from the Azores.</title>
        <authorList>
            <person name="Reiner J.E."/>
            <person name="Lapp C.J."/>
            <person name="Bunk B."/>
            <person name="Gescher J."/>
        </authorList>
    </citation>
    <scope>NUCLEOTIDE SEQUENCE [LARGE SCALE GENOMIC DNA]</scope>
    <source>
        <strain evidence="3">EA-1</strain>
    </source>
</reference>
<dbReference type="Pfam" id="PF10662">
    <property type="entry name" value="PduV-EutP"/>
    <property type="match status" value="1"/>
</dbReference>
<dbReference type="GO" id="GO:0005524">
    <property type="term" value="F:ATP binding"/>
    <property type="evidence" value="ECO:0007669"/>
    <property type="project" value="UniProtKB-UniRule"/>
</dbReference>
<gene>
    <name evidence="2" type="ORF">CVV65_13025</name>
</gene>
<evidence type="ECO:0000313" key="2">
    <source>
        <dbReference type="EMBL" id="ATY85733.1"/>
    </source>
</evidence>
<proteinExistence type="inferred from homology"/>
<dbReference type="OrthoDB" id="6179at2"/>
<accession>A0A2K8N8W5</accession>
<keyword evidence="1" id="KW-0547">Nucleotide-binding</keyword>
<dbReference type="PANTHER" id="PTHR40453">
    <property type="entry name" value="PROTEIN YOEF"/>
    <property type="match status" value="1"/>
</dbReference>
<sequence>MGKVMIIGAVGSGKSTLVDALLGGGTQVMKTQAIQYRDWIVDTPGEYMENPLYYRALMATALEVTDVLLIQDATRDRTVFPPGFATGLPKRAIGVVTKADHPQADTDRAKALLRLAMPFGPIVVTSAVTGEGLKELLELL</sequence>
<dbReference type="InterPro" id="IPR012381">
    <property type="entry name" value="EutP_PduV"/>
</dbReference>